<feature type="region of interest" description="Disordered" evidence="1">
    <location>
        <begin position="1"/>
        <end position="56"/>
    </location>
</feature>
<evidence type="ECO:0000313" key="3">
    <source>
        <dbReference type="Proteomes" id="UP001295444"/>
    </source>
</evidence>
<evidence type="ECO:0000313" key="2">
    <source>
        <dbReference type="EMBL" id="CAH2330312.1"/>
    </source>
</evidence>
<organism evidence="2 3">
    <name type="scientific">Pelobates cultripes</name>
    <name type="common">Western spadefoot toad</name>
    <dbReference type="NCBI Taxonomy" id="61616"/>
    <lineage>
        <taxon>Eukaryota</taxon>
        <taxon>Metazoa</taxon>
        <taxon>Chordata</taxon>
        <taxon>Craniata</taxon>
        <taxon>Vertebrata</taxon>
        <taxon>Euteleostomi</taxon>
        <taxon>Amphibia</taxon>
        <taxon>Batrachia</taxon>
        <taxon>Anura</taxon>
        <taxon>Pelobatoidea</taxon>
        <taxon>Pelobatidae</taxon>
        <taxon>Pelobates</taxon>
    </lineage>
</organism>
<reference evidence="2" key="1">
    <citation type="submission" date="2022-03" db="EMBL/GenBank/DDBJ databases">
        <authorList>
            <person name="Alioto T."/>
            <person name="Alioto T."/>
            <person name="Gomez Garrido J."/>
        </authorList>
    </citation>
    <scope>NUCLEOTIDE SEQUENCE</scope>
</reference>
<dbReference type="EMBL" id="CAKOES020000522">
    <property type="protein sequence ID" value="CAH2330312.1"/>
    <property type="molecule type" value="Genomic_DNA"/>
</dbReference>
<dbReference type="Proteomes" id="UP001295444">
    <property type="component" value="Unassembled WGS sequence"/>
</dbReference>
<gene>
    <name evidence="2" type="ORF">PECUL_23A016018</name>
</gene>
<comment type="caution">
    <text evidence="2">The sequence shown here is derived from an EMBL/GenBank/DDBJ whole genome shotgun (WGS) entry which is preliminary data.</text>
</comment>
<name>A0AAD1TM21_PELCU</name>
<proteinExistence type="predicted"/>
<accession>A0AAD1TM21</accession>
<sequence>MGRRTQKIQAGPSKDPQDMGEMLQRPMASKMAALPDTGVQRAKPPTNILTTGGADTPTTFLEALTEQDPQAPATKQDTASLLWELRQMSAADIDMVRTDVKAVEARTQATENTVLELQ</sequence>
<protein>
    <submittedName>
        <fullName evidence="2">Uncharacterized protein</fullName>
    </submittedName>
</protein>
<keyword evidence="3" id="KW-1185">Reference proteome</keyword>
<dbReference type="AlphaFoldDB" id="A0AAD1TM21"/>
<evidence type="ECO:0000256" key="1">
    <source>
        <dbReference type="SAM" id="MobiDB-lite"/>
    </source>
</evidence>